<proteinExistence type="predicted"/>
<dbReference type="SUPFAM" id="SSF50978">
    <property type="entry name" value="WD40 repeat-like"/>
    <property type="match status" value="1"/>
</dbReference>
<dbReference type="EMBL" id="LN679106">
    <property type="protein sequence ID" value="CEL62602.1"/>
    <property type="molecule type" value="Genomic_DNA"/>
</dbReference>
<dbReference type="InterPro" id="IPR015943">
    <property type="entry name" value="WD40/YVTN_repeat-like_dom_sf"/>
</dbReference>
<dbReference type="Gene3D" id="2.130.10.10">
    <property type="entry name" value="YVTN repeat-like/Quinoprotein amine dehydrogenase"/>
    <property type="match status" value="1"/>
</dbReference>
<evidence type="ECO:0000313" key="1">
    <source>
        <dbReference type="EMBL" id="CEL62602.1"/>
    </source>
</evidence>
<dbReference type="AlphaFoldDB" id="A0A0B7G2E7"/>
<protein>
    <submittedName>
        <fullName evidence="1">Uncharacterized protein</fullName>
    </submittedName>
</protein>
<sequence length="360" mass="38483">MLVIAVANALHVYSFSNGGTDVRWRGHVALHGGGVHDDITGLGVLNQVNPGRGECVIVSLANGKLLRVRLSANDEPLQATITAHYAHPAAHITSLSTSRWESKAGLALTTAIGPLVSLYNTRSPWIEPTRIEIPTSTPVPGKKRARLWCSLIAQSDSVAITGSTQLSSYPILHTGLGTQGTALRGPAKPSTCYALAHPPGGARDLILSGWHDGVVRMHDLRTGAVELAMYDPWSDSAVYCVGAGGGSGAHVVAGYSNHGMVAIFDVRWPTDGYTIYSPASSLSPPRPRNGLTQVSSLHVEGARIFGTNPHLPFVVDFGPDVTRNTYPSVKERSERMSRDGRGFYYASYTHPSGHPELVER</sequence>
<dbReference type="InterPro" id="IPR036322">
    <property type="entry name" value="WD40_repeat_dom_sf"/>
</dbReference>
<keyword evidence="2" id="KW-1185">Reference proteome</keyword>
<dbReference type="Proteomes" id="UP000059188">
    <property type="component" value="Unassembled WGS sequence"/>
</dbReference>
<gene>
    <name evidence="1" type="ORF">RSOLAG1IB_04958</name>
</gene>
<accession>A0A0B7G2E7</accession>
<dbReference type="OrthoDB" id="1259151at2759"/>
<evidence type="ECO:0000313" key="2">
    <source>
        <dbReference type="Proteomes" id="UP000059188"/>
    </source>
</evidence>
<organism evidence="1 2">
    <name type="scientific">Thanatephorus cucumeris (strain AG1-IB / isolate 7/3/14)</name>
    <name type="common">Lettuce bottom rot fungus</name>
    <name type="synonym">Rhizoctonia solani</name>
    <dbReference type="NCBI Taxonomy" id="1108050"/>
    <lineage>
        <taxon>Eukaryota</taxon>
        <taxon>Fungi</taxon>
        <taxon>Dikarya</taxon>
        <taxon>Basidiomycota</taxon>
        <taxon>Agaricomycotina</taxon>
        <taxon>Agaricomycetes</taxon>
        <taxon>Cantharellales</taxon>
        <taxon>Ceratobasidiaceae</taxon>
        <taxon>Rhizoctonia</taxon>
        <taxon>Rhizoctonia solani AG-1</taxon>
    </lineage>
</organism>
<name>A0A0B7G2E7_THACB</name>
<reference evidence="1 2" key="1">
    <citation type="submission" date="2014-11" db="EMBL/GenBank/DDBJ databases">
        <authorList>
            <person name="Wibberg Daniel"/>
        </authorList>
    </citation>
    <scope>NUCLEOTIDE SEQUENCE [LARGE SCALE GENOMIC DNA]</scope>
    <source>
        <strain evidence="1">Rhizoctonia solani AG1-IB 7/3/14</strain>
    </source>
</reference>